<name>A0A0S6UE66_NEOTH</name>
<dbReference type="PANTHER" id="PTHR30481">
    <property type="entry name" value="DNA ADENINE METHYLASE"/>
    <property type="match status" value="1"/>
</dbReference>
<evidence type="ECO:0000256" key="1">
    <source>
        <dbReference type="ARBA" id="ARBA00006594"/>
    </source>
</evidence>
<dbReference type="PROSITE" id="PS00092">
    <property type="entry name" value="N6_MTASE"/>
    <property type="match status" value="1"/>
</dbReference>
<evidence type="ECO:0000313" key="7">
    <source>
        <dbReference type="EMBL" id="GAF25788.1"/>
    </source>
</evidence>
<comment type="catalytic activity">
    <reaction evidence="6">
        <text>a 2'-deoxyadenosine in DNA + S-adenosyl-L-methionine = an N(6)-methyl-2'-deoxyadenosine in DNA + S-adenosyl-L-homocysteine + H(+)</text>
        <dbReference type="Rhea" id="RHEA:15197"/>
        <dbReference type="Rhea" id="RHEA-COMP:12418"/>
        <dbReference type="Rhea" id="RHEA-COMP:12419"/>
        <dbReference type="ChEBI" id="CHEBI:15378"/>
        <dbReference type="ChEBI" id="CHEBI:57856"/>
        <dbReference type="ChEBI" id="CHEBI:59789"/>
        <dbReference type="ChEBI" id="CHEBI:90615"/>
        <dbReference type="ChEBI" id="CHEBI:90616"/>
        <dbReference type="EC" id="2.1.1.72"/>
    </reaction>
</comment>
<dbReference type="PANTHER" id="PTHR30481:SF3">
    <property type="entry name" value="DNA ADENINE METHYLASE"/>
    <property type="match status" value="1"/>
</dbReference>
<dbReference type="GO" id="GO:0009307">
    <property type="term" value="P:DNA restriction-modification system"/>
    <property type="evidence" value="ECO:0007669"/>
    <property type="project" value="InterPro"/>
</dbReference>
<dbReference type="InterPro" id="IPR029063">
    <property type="entry name" value="SAM-dependent_MTases_sf"/>
</dbReference>
<dbReference type="Gene3D" id="3.40.50.150">
    <property type="entry name" value="Vaccinia Virus protein VP39"/>
    <property type="match status" value="2"/>
</dbReference>
<keyword evidence="4" id="KW-0808">Transferase</keyword>
<sequence length="375" mass="43503">MIRNPRLSPIIKWAGGKEKELRYILPNLPSGVRNYYEPFVGGGAVFFAVDRPVMYINDKAPELITLYNMIRENNRDFFQTLEALAWSWERLTMVVRDNGTILEDIYRKYASEVYSGTQLSRAVAELIKTRGQEFREILAPFINPENFFGEIKRNLLNKITRMKKIAARKGALASRDVLANLEGAFKSAFYMHCRYLYNHTATLGLGPGPATALFYFIREYCYAAMFRYNSRGEFNVPYGGISYNDKDFARKIAYLKSREVREHLGKARIFCLDFEEFLRQTAPGPEDFIFLDPPYDSDFSAYAGMSFGPADQERLAAYLAGACRARFMLVIKNTPFIYDLYRDHGFKIRAFNKRYQVSFQNRNDKSARHLMITNY</sequence>
<dbReference type="Proteomes" id="UP000063718">
    <property type="component" value="Unassembled WGS sequence"/>
</dbReference>
<dbReference type="RefSeq" id="WP_025773620.1">
    <property type="nucleotide sequence ID" value="NZ_DF238840.1"/>
</dbReference>
<keyword evidence="5" id="KW-0949">S-adenosyl-L-methionine</keyword>
<dbReference type="AlphaFoldDB" id="A0A0S6UE66"/>
<gene>
    <name evidence="7" type="ORF">MTY_1125</name>
</gene>
<organism evidence="7">
    <name type="scientific">Moorella thermoacetica Y72</name>
    <dbReference type="NCBI Taxonomy" id="1325331"/>
    <lineage>
        <taxon>Bacteria</taxon>
        <taxon>Bacillati</taxon>
        <taxon>Bacillota</taxon>
        <taxon>Clostridia</taxon>
        <taxon>Neomoorellales</taxon>
        <taxon>Neomoorellaceae</taxon>
        <taxon>Neomoorella</taxon>
    </lineage>
</organism>
<dbReference type="GO" id="GO:0006298">
    <property type="term" value="P:mismatch repair"/>
    <property type="evidence" value="ECO:0007669"/>
    <property type="project" value="TreeGrafter"/>
</dbReference>
<dbReference type="GO" id="GO:0009007">
    <property type="term" value="F:site-specific DNA-methyltransferase (adenine-specific) activity"/>
    <property type="evidence" value="ECO:0007669"/>
    <property type="project" value="UniProtKB-EC"/>
</dbReference>
<dbReference type="GO" id="GO:1904047">
    <property type="term" value="F:S-adenosyl-L-methionine binding"/>
    <property type="evidence" value="ECO:0007669"/>
    <property type="project" value="TreeGrafter"/>
</dbReference>
<accession>A0A0S6UE66</accession>
<evidence type="ECO:0000256" key="4">
    <source>
        <dbReference type="ARBA" id="ARBA00022679"/>
    </source>
</evidence>
<dbReference type="GO" id="GO:0043565">
    <property type="term" value="F:sequence-specific DNA binding"/>
    <property type="evidence" value="ECO:0007669"/>
    <property type="project" value="TreeGrafter"/>
</dbReference>
<dbReference type="REBASE" id="82323">
    <property type="entry name" value="M.MthY72ORF1125P"/>
</dbReference>
<dbReference type="EC" id="2.1.1.72" evidence="2"/>
<dbReference type="InterPro" id="IPR023095">
    <property type="entry name" value="Ade_MeTrfase_dom_2"/>
</dbReference>
<evidence type="ECO:0000256" key="5">
    <source>
        <dbReference type="ARBA" id="ARBA00022691"/>
    </source>
</evidence>
<evidence type="ECO:0000256" key="3">
    <source>
        <dbReference type="ARBA" id="ARBA00022603"/>
    </source>
</evidence>
<dbReference type="Gene3D" id="1.10.1020.10">
    <property type="entry name" value="Adenine-specific Methyltransferase, Domain 2"/>
    <property type="match status" value="2"/>
</dbReference>
<keyword evidence="3 7" id="KW-0489">Methyltransferase</keyword>
<dbReference type="EMBL" id="DF238840">
    <property type="protein sequence ID" value="GAF25788.1"/>
    <property type="molecule type" value="Genomic_DNA"/>
</dbReference>
<dbReference type="GO" id="GO:0032259">
    <property type="term" value="P:methylation"/>
    <property type="evidence" value="ECO:0007669"/>
    <property type="project" value="UniProtKB-KW"/>
</dbReference>
<dbReference type="Pfam" id="PF02086">
    <property type="entry name" value="MethyltransfD12"/>
    <property type="match status" value="2"/>
</dbReference>
<reference evidence="7" key="1">
    <citation type="journal article" date="2014" name="Gene">
        <title>Genome-guided analysis of transformation efficiency and carbon dioxide assimilation by Moorella thermoacetica Y72.</title>
        <authorList>
            <person name="Tsukahara K."/>
            <person name="Kita A."/>
            <person name="Nakashimada Y."/>
            <person name="Hoshino T."/>
            <person name="Murakami K."/>
        </authorList>
    </citation>
    <scope>NUCLEOTIDE SEQUENCE [LARGE SCALE GENOMIC DNA]</scope>
    <source>
        <strain evidence="7">Y72</strain>
    </source>
</reference>
<dbReference type="InterPro" id="IPR002052">
    <property type="entry name" value="DNA_methylase_N6_adenine_CS"/>
</dbReference>
<dbReference type="PRINTS" id="PR00505">
    <property type="entry name" value="D12N6MTFRASE"/>
</dbReference>
<dbReference type="SUPFAM" id="SSF53335">
    <property type="entry name" value="S-adenosyl-L-methionine-dependent methyltransferases"/>
    <property type="match status" value="1"/>
</dbReference>
<proteinExistence type="inferred from homology"/>
<dbReference type="InterPro" id="IPR012327">
    <property type="entry name" value="MeTrfase_D12"/>
</dbReference>
<evidence type="ECO:0000256" key="6">
    <source>
        <dbReference type="ARBA" id="ARBA00047942"/>
    </source>
</evidence>
<evidence type="ECO:0000256" key="2">
    <source>
        <dbReference type="ARBA" id="ARBA00011900"/>
    </source>
</evidence>
<protein>
    <recommendedName>
        <fullName evidence="2">site-specific DNA-methyltransferase (adenine-specific)</fullName>
        <ecNumber evidence="2">2.1.1.72</ecNumber>
    </recommendedName>
</protein>
<comment type="similarity">
    <text evidence="1">Belongs to the N(4)/N(6)-methyltransferase family.</text>
</comment>